<comment type="caution">
    <text evidence="1">The sequence shown here is derived from an EMBL/GenBank/DDBJ whole genome shotgun (WGS) entry which is preliminary data.</text>
</comment>
<keyword evidence="2" id="KW-1185">Reference proteome</keyword>
<evidence type="ECO:0000313" key="1">
    <source>
        <dbReference type="EMBL" id="MBS4190362.1"/>
    </source>
</evidence>
<dbReference type="EMBL" id="JAGYPM010000002">
    <property type="protein sequence ID" value="MBS4190362.1"/>
    <property type="molecule type" value="Genomic_DNA"/>
</dbReference>
<evidence type="ECO:0000313" key="2">
    <source>
        <dbReference type="Proteomes" id="UP000681027"/>
    </source>
</evidence>
<accession>A0ABS5NRA8</accession>
<name>A0ABS5NRA8_9BACI</name>
<sequence>MKLGEHPWKLYGIVYDGNGNEVQIFINAFSTEKEALEFPINNEFHDRWVGVEEDF</sequence>
<gene>
    <name evidence="1" type="ORF">KHA94_09125</name>
</gene>
<reference evidence="1 2" key="1">
    <citation type="submission" date="2021-05" db="EMBL/GenBank/DDBJ databases">
        <title>Novel Bacillus species.</title>
        <authorList>
            <person name="Liu G."/>
        </authorList>
    </citation>
    <scope>NUCLEOTIDE SEQUENCE [LARGE SCALE GENOMIC DNA]</scope>
    <source>
        <strain evidence="1 2">FJAT-49705</strain>
    </source>
</reference>
<dbReference type="Proteomes" id="UP000681027">
    <property type="component" value="Unassembled WGS sequence"/>
</dbReference>
<dbReference type="RefSeq" id="WP_213101819.1">
    <property type="nucleotide sequence ID" value="NZ_JAGYPM010000002.1"/>
</dbReference>
<organism evidence="1 2">
    <name type="scientific">Cytobacillus citreus</name>
    <dbReference type="NCBI Taxonomy" id="2833586"/>
    <lineage>
        <taxon>Bacteria</taxon>
        <taxon>Bacillati</taxon>
        <taxon>Bacillota</taxon>
        <taxon>Bacilli</taxon>
        <taxon>Bacillales</taxon>
        <taxon>Bacillaceae</taxon>
        <taxon>Cytobacillus</taxon>
    </lineage>
</organism>
<protein>
    <submittedName>
        <fullName evidence="1">Uncharacterized protein</fullName>
    </submittedName>
</protein>
<proteinExistence type="predicted"/>